<reference evidence="3" key="1">
    <citation type="submission" date="2018-03" db="EMBL/GenBank/DDBJ databases">
        <authorList>
            <person name="Guldener U."/>
        </authorList>
    </citation>
    <scope>NUCLEOTIDE SEQUENCE</scope>
</reference>
<gene>
    <name evidence="3" type="ORF">DNG_08224</name>
</gene>
<keyword evidence="2" id="KW-0472">Membrane</keyword>
<protein>
    <submittedName>
        <fullName evidence="3">Uncharacterized protein</fullName>
    </submittedName>
</protein>
<dbReference type="AlphaFoldDB" id="A0AAE8SYY3"/>
<dbReference type="Proteomes" id="UP001187682">
    <property type="component" value="Unassembled WGS sequence"/>
</dbReference>
<evidence type="ECO:0000256" key="1">
    <source>
        <dbReference type="SAM" id="MobiDB-lite"/>
    </source>
</evidence>
<keyword evidence="2" id="KW-0812">Transmembrane</keyword>
<evidence type="ECO:0000313" key="4">
    <source>
        <dbReference type="Proteomes" id="UP001187682"/>
    </source>
</evidence>
<comment type="caution">
    <text evidence="3">The sequence shown here is derived from an EMBL/GenBank/DDBJ whole genome shotgun (WGS) entry which is preliminary data.</text>
</comment>
<dbReference type="EMBL" id="ONZQ02000013">
    <property type="protein sequence ID" value="SPO05537.1"/>
    <property type="molecule type" value="Genomic_DNA"/>
</dbReference>
<feature type="region of interest" description="Disordered" evidence="1">
    <location>
        <begin position="1"/>
        <end position="24"/>
    </location>
</feature>
<name>A0AAE8SYY3_9PEZI</name>
<organism evidence="3 4">
    <name type="scientific">Cephalotrichum gorgonifer</name>
    <dbReference type="NCBI Taxonomy" id="2041049"/>
    <lineage>
        <taxon>Eukaryota</taxon>
        <taxon>Fungi</taxon>
        <taxon>Dikarya</taxon>
        <taxon>Ascomycota</taxon>
        <taxon>Pezizomycotina</taxon>
        <taxon>Sordariomycetes</taxon>
        <taxon>Hypocreomycetidae</taxon>
        <taxon>Microascales</taxon>
        <taxon>Microascaceae</taxon>
        <taxon>Cephalotrichum</taxon>
    </lineage>
</organism>
<evidence type="ECO:0000256" key="2">
    <source>
        <dbReference type="SAM" id="Phobius"/>
    </source>
</evidence>
<keyword evidence="2" id="KW-1133">Transmembrane helix</keyword>
<evidence type="ECO:0000313" key="3">
    <source>
        <dbReference type="EMBL" id="SPO05537.1"/>
    </source>
</evidence>
<feature type="transmembrane region" description="Helical" evidence="2">
    <location>
        <begin position="248"/>
        <end position="266"/>
    </location>
</feature>
<keyword evidence="4" id="KW-1185">Reference proteome</keyword>
<proteinExistence type="predicted"/>
<accession>A0AAE8SYY3</accession>
<sequence>MTSTDDETLLGPDTQEGGSDNVFMPPQWLAFTNEVWAMMDRPAAPPSPIPTPRPGALTRNDRLRQRLGLRVDIPRLKQSAPILSLGDAAAYFSNQPPETVAKPIMTFHPFDFTGRPTTKSHGQLRRRYHIALMEHSGDWGLTVATGFLGSLAAAKSPGYPVPSMNREACGSLPVQRVAPHSHTPAAWPLVPADPRARGHPWGRASARPVSRIMPPGLDSGPGPSTVGDGGTPKVIDLGTCMEKAGGSLWTLMTIAVLGAVETLMLLRRLRPREYRPSSRRCYVPPERLL</sequence>
<feature type="region of interest" description="Disordered" evidence="1">
    <location>
        <begin position="198"/>
        <end position="227"/>
    </location>
</feature>